<dbReference type="InterPro" id="IPR025272">
    <property type="entry name" value="SocA_Panacea"/>
</dbReference>
<dbReference type="RefSeq" id="WP_179236214.1">
    <property type="nucleotide sequence ID" value="NZ_JACBNQ010000001.1"/>
</dbReference>
<accession>A0A974BG89</accession>
<proteinExistence type="predicted"/>
<dbReference type="AlphaFoldDB" id="A0A974BG89"/>
<reference evidence="2" key="1">
    <citation type="submission" date="2020-07" db="EMBL/GenBank/DDBJ databases">
        <title>Genomic analysis of a strain of Sedimentibacter Hydroxybenzoicus DSM7310.</title>
        <authorList>
            <person name="Ma S."/>
        </authorList>
    </citation>
    <scope>NUCLEOTIDE SEQUENCE</scope>
    <source>
        <strain evidence="2">DSM 7310</strain>
    </source>
</reference>
<evidence type="ECO:0000313" key="3">
    <source>
        <dbReference type="Proteomes" id="UP000611629"/>
    </source>
</evidence>
<dbReference type="Proteomes" id="UP000611629">
    <property type="component" value="Unassembled WGS sequence"/>
</dbReference>
<dbReference type="EMBL" id="JACBNQ010000001">
    <property type="protein sequence ID" value="NYB72524.1"/>
    <property type="molecule type" value="Genomic_DNA"/>
</dbReference>
<comment type="caution">
    <text evidence="2">The sequence shown here is derived from an EMBL/GenBank/DDBJ whole genome shotgun (WGS) entry which is preliminary data.</text>
</comment>
<sequence length="154" mass="18429">MAKKSLKYSAELIAKWFLAHNRQVMAEEDAEYISNLKLQKLLYYAQGVYYAMKNKVLFDDEIMAWKHGPVVEDVYHDYKSNGANGIKFEDEFDFSKIDGETTEVLEEVYDYFGQYSAWKLRNMTHNEEPWKKTEMNDEINVDLIKEYFLREYIE</sequence>
<evidence type="ECO:0000313" key="2">
    <source>
        <dbReference type="EMBL" id="NYB72524.1"/>
    </source>
</evidence>
<feature type="domain" description="Antitoxin SocA-like Panacea" evidence="1">
    <location>
        <begin position="38"/>
        <end position="131"/>
    </location>
</feature>
<dbReference type="Pfam" id="PF13274">
    <property type="entry name" value="SocA_Panacea"/>
    <property type="match status" value="1"/>
</dbReference>
<name>A0A974BG89_SEDHY</name>
<gene>
    <name evidence="2" type="ORF">HZF24_00045</name>
</gene>
<keyword evidence="3" id="KW-1185">Reference proteome</keyword>
<evidence type="ECO:0000259" key="1">
    <source>
        <dbReference type="Pfam" id="PF13274"/>
    </source>
</evidence>
<organism evidence="2 3">
    <name type="scientific">Sedimentibacter hydroxybenzoicus DSM 7310</name>
    <dbReference type="NCBI Taxonomy" id="1123245"/>
    <lineage>
        <taxon>Bacteria</taxon>
        <taxon>Bacillati</taxon>
        <taxon>Bacillota</taxon>
        <taxon>Tissierellia</taxon>
        <taxon>Sedimentibacter</taxon>
    </lineage>
</organism>
<protein>
    <submittedName>
        <fullName evidence="2">SocA family protein</fullName>
    </submittedName>
</protein>